<keyword evidence="3" id="KW-1185">Reference proteome</keyword>
<dbReference type="SUPFAM" id="SSF49464">
    <property type="entry name" value="Carboxypeptidase regulatory domain-like"/>
    <property type="match status" value="1"/>
</dbReference>
<reference evidence="2 3" key="1">
    <citation type="submission" date="2022-11" db="EMBL/GenBank/DDBJ databases">
        <title>Minimal conservation of predation-associated metabolite biosynthetic gene clusters underscores biosynthetic potential of Myxococcota including descriptions for ten novel species: Archangium lansinium sp. nov., Myxococcus landrumus sp. nov., Nannocystis bai.</title>
        <authorList>
            <person name="Ahearne A."/>
            <person name="Stevens C."/>
            <person name="Phillips K."/>
        </authorList>
    </citation>
    <scope>NUCLEOTIDE SEQUENCE [LARGE SCALE GENOMIC DNA]</scope>
    <source>
        <strain evidence="2 3">MIWBW</strain>
    </source>
</reference>
<accession>A0ABT3ZYS2</accession>
<evidence type="ECO:0000313" key="2">
    <source>
        <dbReference type="EMBL" id="MCY1074528.1"/>
    </source>
</evidence>
<dbReference type="EMBL" id="JAPNKA010000001">
    <property type="protein sequence ID" value="MCY1074528.1"/>
    <property type="molecule type" value="Genomic_DNA"/>
</dbReference>
<sequence length="276" mass="28996">MRRCAVSLGLLLLGALTLGAAPAPDAAGTMWISVRPQPSGALEGLRVQVEGKEATAESGGAFRVEGLAAGWVAIQASAEGYQPLAHKVWLPAGGQTSVLLPLNRLPGPGTVRGRVIGPEAVEGSKVPIADVEVRVGGQVLARSDADGYFVLPSVGPGPVALALAGAGVKSQEEVVVVPSHGEASIEVIMRKAEDVLAWMRGRVRSTRGRPLVATLRIAETKRQTRTRPTGEFELRLPAGRYHVTFEARGHVSQDKVVDVNAGDQAIFYVDLSPLEN</sequence>
<feature type="signal peptide" evidence="1">
    <location>
        <begin position="1"/>
        <end position="20"/>
    </location>
</feature>
<dbReference type="InterPro" id="IPR013784">
    <property type="entry name" value="Carb-bd-like_fold"/>
</dbReference>
<feature type="chain" id="PRO_5045563765" evidence="1">
    <location>
        <begin position="21"/>
        <end position="276"/>
    </location>
</feature>
<dbReference type="InterPro" id="IPR008969">
    <property type="entry name" value="CarboxyPept-like_regulatory"/>
</dbReference>
<gene>
    <name evidence="2" type="ORF">OV287_08515</name>
</gene>
<organism evidence="2 3">
    <name type="scientific">Archangium lansingense</name>
    <dbReference type="NCBI Taxonomy" id="2995310"/>
    <lineage>
        <taxon>Bacteria</taxon>
        <taxon>Pseudomonadati</taxon>
        <taxon>Myxococcota</taxon>
        <taxon>Myxococcia</taxon>
        <taxon>Myxococcales</taxon>
        <taxon>Cystobacterineae</taxon>
        <taxon>Archangiaceae</taxon>
        <taxon>Archangium</taxon>
    </lineage>
</organism>
<dbReference type="SUPFAM" id="SSF49452">
    <property type="entry name" value="Starch-binding domain-like"/>
    <property type="match status" value="1"/>
</dbReference>
<name>A0ABT3ZYS2_9BACT</name>
<dbReference type="RefSeq" id="WP_267533490.1">
    <property type="nucleotide sequence ID" value="NZ_JAPNKA010000001.1"/>
</dbReference>
<evidence type="ECO:0000313" key="3">
    <source>
        <dbReference type="Proteomes" id="UP001207654"/>
    </source>
</evidence>
<comment type="caution">
    <text evidence="2">The sequence shown here is derived from an EMBL/GenBank/DDBJ whole genome shotgun (WGS) entry which is preliminary data.</text>
</comment>
<dbReference type="Pfam" id="PF13620">
    <property type="entry name" value="CarboxypepD_reg"/>
    <property type="match status" value="1"/>
</dbReference>
<protein>
    <submittedName>
        <fullName evidence="2">Carboxypeptidase regulatory-like domain-containing protein</fullName>
    </submittedName>
</protein>
<dbReference type="Proteomes" id="UP001207654">
    <property type="component" value="Unassembled WGS sequence"/>
</dbReference>
<dbReference type="Gene3D" id="2.60.40.1120">
    <property type="entry name" value="Carboxypeptidase-like, regulatory domain"/>
    <property type="match status" value="2"/>
</dbReference>
<evidence type="ECO:0000256" key="1">
    <source>
        <dbReference type="SAM" id="SignalP"/>
    </source>
</evidence>
<proteinExistence type="predicted"/>
<keyword evidence="1" id="KW-0732">Signal</keyword>